<dbReference type="Pfam" id="PF13385">
    <property type="entry name" value="Laminin_G_3"/>
    <property type="match status" value="1"/>
</dbReference>
<dbReference type="GO" id="GO:0005975">
    <property type="term" value="P:carbohydrate metabolic process"/>
    <property type="evidence" value="ECO:0007669"/>
    <property type="project" value="UniProtKB-ARBA"/>
</dbReference>
<evidence type="ECO:0000256" key="1">
    <source>
        <dbReference type="SAM" id="MobiDB-lite"/>
    </source>
</evidence>
<dbReference type="OrthoDB" id="1037816at2"/>
<dbReference type="Gene3D" id="2.60.40.1740">
    <property type="entry name" value="hypothetical protein (bacova_03559)"/>
    <property type="match status" value="1"/>
</dbReference>
<gene>
    <name evidence="3" type="ORF">DXA68_06925</name>
    <name evidence="4" type="ORF">SAMN05444350_1237</name>
</gene>
<sequence>MKRINLYISILALFIFIGCNDSEEDMLGTKIYFENTQIKIDAEDIDSYECEVISRLSNFLKGDVNVEYRIGDNSLVEAYNLKNGTTCLPMPAENFTLTTTNAVIKAGDIYSAPNQIQLKNLLKVEEGLTYVIPVVMTAEGAPMMSGSDVVYVVVKKPISITKVQKFNGKYLDVTLPASAKSLSSLTFETLLYTTYYKVLSTVMGNEGILILRFSDLKHPANELQIAGKISVIIPEPDIFQTNKWYHVAFTYDSDTGMATIYVNGEKIIAKNVGDQTFNLNERFCIGYAYDYDPNRTWPGYMSECRLWTVARTANQLRDNMMYVDPNTEGLMGYWKMNGTDVEKRDDGYYYVKDQTKNKLDAKSRKGRRGEPGYSEGGTVEPEIVDMKVKIE</sequence>
<keyword evidence="5" id="KW-1185">Reference proteome</keyword>
<dbReference type="GeneID" id="92713493"/>
<accession>A0A1M6IHC4</accession>
<dbReference type="Pfam" id="PF08522">
    <property type="entry name" value="BT_3987-like_N"/>
    <property type="match status" value="1"/>
</dbReference>
<dbReference type="InterPro" id="IPR013320">
    <property type="entry name" value="ConA-like_dom_sf"/>
</dbReference>
<proteinExistence type="predicted"/>
<dbReference type="EMBL" id="QSCF01000008">
    <property type="protein sequence ID" value="RGX79652.1"/>
    <property type="molecule type" value="Genomic_DNA"/>
</dbReference>
<dbReference type="InterPro" id="IPR013728">
    <property type="entry name" value="BT_3987-like_N"/>
</dbReference>
<protein>
    <submittedName>
        <fullName evidence="4">Concanavalin A-like lectin/glucanases superfamily protein</fullName>
    </submittedName>
    <submittedName>
        <fullName evidence="3">DUF1735 domain-containing protein</fullName>
    </submittedName>
</protein>
<dbReference type="GO" id="GO:0004553">
    <property type="term" value="F:hydrolase activity, hydrolyzing O-glycosyl compounds"/>
    <property type="evidence" value="ECO:0007669"/>
    <property type="project" value="UniProtKB-ARBA"/>
</dbReference>
<reference evidence="3 6" key="3">
    <citation type="submission" date="2018-08" db="EMBL/GenBank/DDBJ databases">
        <title>A genome reference for cultivated species of the human gut microbiota.</title>
        <authorList>
            <person name="Zou Y."/>
            <person name="Xue W."/>
            <person name="Luo G."/>
        </authorList>
    </citation>
    <scope>NUCLEOTIDE SEQUENCE [LARGE SCALE GENOMIC DNA]</scope>
    <source>
        <strain evidence="3 6">OF03-9BH</strain>
    </source>
</reference>
<dbReference type="Proteomes" id="UP000286075">
    <property type="component" value="Unassembled WGS sequence"/>
</dbReference>
<name>A0A1M6IHC4_9BACE</name>
<reference evidence="5" key="2">
    <citation type="submission" date="2016-11" db="EMBL/GenBank/DDBJ databases">
        <authorList>
            <person name="Varghese N."/>
            <person name="Submissions S."/>
        </authorList>
    </citation>
    <scope>NUCLEOTIDE SEQUENCE [LARGE SCALE GENOMIC DNA]</scope>
    <source>
        <strain evidence="5">DSM 26884</strain>
    </source>
</reference>
<dbReference type="SUPFAM" id="SSF49899">
    <property type="entry name" value="Concanavalin A-like lectins/glucanases"/>
    <property type="match status" value="1"/>
</dbReference>
<evidence type="ECO:0000313" key="5">
    <source>
        <dbReference type="Proteomes" id="UP000184192"/>
    </source>
</evidence>
<organism evidence="4 5">
    <name type="scientific">Bacteroides stercorirosoris</name>
    <dbReference type="NCBI Taxonomy" id="871324"/>
    <lineage>
        <taxon>Bacteria</taxon>
        <taxon>Pseudomonadati</taxon>
        <taxon>Bacteroidota</taxon>
        <taxon>Bacteroidia</taxon>
        <taxon>Bacteroidales</taxon>
        <taxon>Bacteroidaceae</taxon>
        <taxon>Bacteroides</taxon>
    </lineage>
</organism>
<dbReference type="RefSeq" id="WP_025834963.1">
    <property type="nucleotide sequence ID" value="NZ_CABMFG010000008.1"/>
</dbReference>
<evidence type="ECO:0000259" key="2">
    <source>
        <dbReference type="Pfam" id="PF08522"/>
    </source>
</evidence>
<feature type="region of interest" description="Disordered" evidence="1">
    <location>
        <begin position="359"/>
        <end position="380"/>
    </location>
</feature>
<dbReference type="eggNOG" id="COG2931">
    <property type="taxonomic scope" value="Bacteria"/>
</dbReference>
<dbReference type="Proteomes" id="UP000184192">
    <property type="component" value="Unassembled WGS sequence"/>
</dbReference>
<dbReference type="GO" id="GO:0030246">
    <property type="term" value="F:carbohydrate binding"/>
    <property type="evidence" value="ECO:0007669"/>
    <property type="project" value="UniProtKB-KW"/>
</dbReference>
<keyword evidence="4" id="KW-0430">Lectin</keyword>
<dbReference type="PANTHER" id="PTHR47635">
    <property type="entry name" value="CUB DOMAIN-CONTAINING PROTEIN"/>
    <property type="match status" value="1"/>
</dbReference>
<dbReference type="EMBL" id="FQZN01000023">
    <property type="protein sequence ID" value="SHJ33766.1"/>
    <property type="molecule type" value="Genomic_DNA"/>
</dbReference>
<feature type="domain" description="BT-3987-like N-terminal" evidence="2">
    <location>
        <begin position="30"/>
        <end position="139"/>
    </location>
</feature>
<dbReference type="PANTHER" id="PTHR47635:SF2">
    <property type="entry name" value="LAMG-LIKE JELLYROLL FOLD DOMAIN-CONTAINING PROTEIN"/>
    <property type="match status" value="1"/>
</dbReference>
<dbReference type="PROSITE" id="PS51257">
    <property type="entry name" value="PROKAR_LIPOPROTEIN"/>
    <property type="match status" value="1"/>
</dbReference>
<reference evidence="4" key="1">
    <citation type="submission" date="2016-11" db="EMBL/GenBank/DDBJ databases">
        <authorList>
            <person name="Jaros S."/>
            <person name="Januszkiewicz K."/>
            <person name="Wedrychowicz H."/>
        </authorList>
    </citation>
    <scope>NUCLEOTIDE SEQUENCE [LARGE SCALE GENOMIC DNA]</scope>
    <source>
        <strain evidence="4">DSM 26884</strain>
    </source>
</reference>
<dbReference type="AlphaFoldDB" id="A0A1M6IHC4"/>
<evidence type="ECO:0000313" key="6">
    <source>
        <dbReference type="Proteomes" id="UP000286075"/>
    </source>
</evidence>
<evidence type="ECO:0000313" key="4">
    <source>
        <dbReference type="EMBL" id="SHJ33766.1"/>
    </source>
</evidence>
<evidence type="ECO:0000313" key="3">
    <source>
        <dbReference type="EMBL" id="RGX79652.1"/>
    </source>
</evidence>
<dbReference type="Gene3D" id="2.60.120.200">
    <property type="match status" value="1"/>
</dbReference>